<dbReference type="PANTHER" id="PTHR43825">
    <property type="entry name" value="PYRUVATE DEHYDROGENASE E1 COMPONENT"/>
    <property type="match status" value="1"/>
</dbReference>
<dbReference type="OrthoDB" id="5287306at2"/>
<organism evidence="6 7">
    <name type="scientific">Bdellovibrio bacteriovorus</name>
    <dbReference type="NCBI Taxonomy" id="959"/>
    <lineage>
        <taxon>Bacteria</taxon>
        <taxon>Pseudomonadati</taxon>
        <taxon>Bdellovibrionota</taxon>
        <taxon>Bdellovibrionia</taxon>
        <taxon>Bdellovibrionales</taxon>
        <taxon>Pseudobdellovibrionaceae</taxon>
        <taxon>Bdellovibrio</taxon>
    </lineage>
</organism>
<comment type="cofactor">
    <cofactor evidence="1">
        <name>Mn(2+)</name>
        <dbReference type="ChEBI" id="CHEBI:29035"/>
    </cofactor>
</comment>
<name>A0A150WP35_BDEBC</name>
<dbReference type="GO" id="GO:0005737">
    <property type="term" value="C:cytoplasm"/>
    <property type="evidence" value="ECO:0007669"/>
    <property type="project" value="UniProtKB-ARBA"/>
</dbReference>
<evidence type="ECO:0000256" key="1">
    <source>
        <dbReference type="ARBA" id="ARBA00001936"/>
    </source>
</evidence>
<accession>A0A150WP35</accession>
<comment type="similarity">
    <text evidence="4">Belongs to the transketolase family.</text>
</comment>
<dbReference type="InterPro" id="IPR009014">
    <property type="entry name" value="Transketo_C/PFOR_II"/>
</dbReference>
<evidence type="ECO:0000256" key="4">
    <source>
        <dbReference type="ARBA" id="ARBA00007131"/>
    </source>
</evidence>
<evidence type="ECO:0000256" key="3">
    <source>
        <dbReference type="ARBA" id="ARBA00001964"/>
    </source>
</evidence>
<evidence type="ECO:0000259" key="5">
    <source>
        <dbReference type="SMART" id="SM00861"/>
    </source>
</evidence>
<dbReference type="EMBL" id="LUKE01000001">
    <property type="protein sequence ID" value="KYG66273.1"/>
    <property type="molecule type" value="Genomic_DNA"/>
</dbReference>
<evidence type="ECO:0000313" key="7">
    <source>
        <dbReference type="Proteomes" id="UP000075320"/>
    </source>
</evidence>
<dbReference type="Gene3D" id="3.40.50.920">
    <property type="match status" value="1"/>
</dbReference>
<gene>
    <name evidence="6" type="ORF">AZI86_04225</name>
</gene>
<comment type="caution">
    <text evidence="6">The sequence shown here is derived from an EMBL/GenBank/DDBJ whole genome shotgun (WGS) entry which is preliminary data.</text>
</comment>
<feature type="domain" description="Transketolase-like pyrimidine-binding" evidence="5">
    <location>
        <begin position="346"/>
        <end position="524"/>
    </location>
</feature>
<comment type="cofactor">
    <cofactor evidence="2">
        <name>Mg(2+)</name>
        <dbReference type="ChEBI" id="CHEBI:18420"/>
    </cofactor>
</comment>
<dbReference type="Pfam" id="PF00456">
    <property type="entry name" value="Transketolase_N"/>
    <property type="match status" value="1"/>
</dbReference>
<dbReference type="Gene3D" id="3.40.50.970">
    <property type="match status" value="2"/>
</dbReference>
<evidence type="ECO:0000313" key="6">
    <source>
        <dbReference type="EMBL" id="KYG66273.1"/>
    </source>
</evidence>
<dbReference type="Pfam" id="PF02779">
    <property type="entry name" value="Transket_pyr"/>
    <property type="match status" value="1"/>
</dbReference>
<comment type="cofactor">
    <cofactor evidence="3">
        <name>thiamine diphosphate</name>
        <dbReference type="ChEBI" id="CHEBI:58937"/>
    </cofactor>
</comment>
<sequence>MTEPIQIKTKLAGNPTKEPQFKTHVKTKDGRQIAVADPNATRSLVSLMNMNAVLGGAAAHYGGPAALAELWSALHGYVFDASARENKQWYDMFHIVNDAGHCENGLYALKANYGMAGLTIESLKKFRSIESGLTGHGEVHLFPEGVFISNGPLGSAFPQTQGLAMGEALSGKNRVTITTISDGACMEGEAKEAFAAIPGFAKNGKMGPYVLIISDNNTKLSGRIDAESFSMTPTFNSLKDLGWNVITLTEGNDLQKSFDTIAQAVEMAKANPKAPVVIHARTVKGIGTKKTAESASGGHGFPLKSPSELAAFLGEINNGVALEALYTGWIEELVKHEADLKAKAVKDTGEKIQIGVSAAMVRARKAGLPVISVTSDLPGSTGVAGFRKEFPNDSVDVGIAESNMVSTAGGLSKLGYIPVVDTFAQFGVTKGALPLTMGSLSEAPIIAIFSHTGFQDAADGASHQALSYLAMTSSIPHLDVYCLSCSEEADALVTAAIENFAKERKAGRVPNSSVFFLGRENFPKSYISPAGYDLKKAQVLRDTVKDKAKSVTIATTGSLVPQALQAAQDLEAKGLGVVVINSPCVNHFDLATFKTAIEKTEGRLITADDHQVIGGFGQMLAHALLQADVAVKVKSLGVHGEFGQSAYTAQDLYRKHKVDASAIVETAGSFFQKSGAW</sequence>
<dbReference type="Proteomes" id="UP000075320">
    <property type="component" value="Unassembled WGS sequence"/>
</dbReference>
<dbReference type="SUPFAM" id="SSF52922">
    <property type="entry name" value="TK C-terminal domain-like"/>
    <property type="match status" value="1"/>
</dbReference>
<dbReference type="InterPro" id="IPR033248">
    <property type="entry name" value="Transketolase_C"/>
</dbReference>
<dbReference type="Pfam" id="PF02780">
    <property type="entry name" value="Transketolase_C"/>
    <property type="match status" value="1"/>
</dbReference>
<dbReference type="SUPFAM" id="SSF52518">
    <property type="entry name" value="Thiamin diphosphate-binding fold (THDP-binding)"/>
    <property type="match status" value="2"/>
</dbReference>
<dbReference type="InterPro" id="IPR051157">
    <property type="entry name" value="PDH/Transketolase"/>
</dbReference>
<reference evidence="6 7" key="1">
    <citation type="submission" date="2016-03" db="EMBL/GenBank/DDBJ databases">
        <authorList>
            <person name="Ploux O."/>
        </authorList>
    </citation>
    <scope>NUCLEOTIDE SEQUENCE [LARGE SCALE GENOMIC DNA]</scope>
    <source>
        <strain evidence="6 7">R0</strain>
    </source>
</reference>
<dbReference type="AlphaFoldDB" id="A0A150WP35"/>
<protein>
    <submittedName>
        <fullName evidence="6">Transketolase</fullName>
    </submittedName>
</protein>
<proteinExistence type="inferred from homology"/>
<dbReference type="InterPro" id="IPR029061">
    <property type="entry name" value="THDP-binding"/>
</dbReference>
<dbReference type="SMART" id="SM00861">
    <property type="entry name" value="Transket_pyr"/>
    <property type="match status" value="1"/>
</dbReference>
<dbReference type="InterPro" id="IPR005474">
    <property type="entry name" value="Transketolase_N"/>
</dbReference>
<keyword evidence="7" id="KW-1185">Reference proteome</keyword>
<dbReference type="PANTHER" id="PTHR43825:SF1">
    <property type="entry name" value="TRANSKETOLASE-LIKE PYRIMIDINE-BINDING DOMAIN-CONTAINING PROTEIN"/>
    <property type="match status" value="1"/>
</dbReference>
<dbReference type="CDD" id="cd07033">
    <property type="entry name" value="TPP_PYR_DXS_TK_like"/>
    <property type="match status" value="1"/>
</dbReference>
<dbReference type="RefSeq" id="WP_061833839.1">
    <property type="nucleotide sequence ID" value="NZ_LUKE01000001.1"/>
</dbReference>
<evidence type="ECO:0000256" key="2">
    <source>
        <dbReference type="ARBA" id="ARBA00001946"/>
    </source>
</evidence>
<dbReference type="InterPro" id="IPR005475">
    <property type="entry name" value="Transketolase-like_Pyr-bd"/>
</dbReference>